<dbReference type="InterPro" id="IPR000719">
    <property type="entry name" value="Prot_kinase_dom"/>
</dbReference>
<dbReference type="PANTHER" id="PTHR11627">
    <property type="entry name" value="FRUCTOSE-BISPHOSPHATE ALDOLASE"/>
    <property type="match status" value="1"/>
</dbReference>
<comment type="similarity">
    <text evidence="2 12">Belongs to the class I fructose-bisphosphate aldolase family.</text>
</comment>
<evidence type="ECO:0000256" key="9">
    <source>
        <dbReference type="ARBA" id="ARBA00023152"/>
    </source>
</evidence>
<dbReference type="UniPathway" id="UPA00109">
    <property type="reaction ID" value="UER00183"/>
</dbReference>
<dbReference type="Pfam" id="PF00069">
    <property type="entry name" value="Pkinase"/>
    <property type="match status" value="1"/>
</dbReference>
<dbReference type="AlphaFoldDB" id="A0A4U5UZW0"/>
<protein>
    <recommendedName>
        <fullName evidence="3 12">Fructose-bisphosphate aldolase</fullName>
        <ecNumber evidence="3 12">4.1.2.13</ecNumber>
    </recommendedName>
</protein>
<keyword evidence="9 12" id="KW-0324">Glycolysis</keyword>
<dbReference type="InterPro" id="IPR000741">
    <property type="entry name" value="FBA_I"/>
</dbReference>
<evidence type="ECO:0000313" key="15">
    <source>
        <dbReference type="EMBL" id="TKS80893.1"/>
    </source>
</evidence>
<evidence type="ECO:0000256" key="1">
    <source>
        <dbReference type="ARBA" id="ARBA00004714"/>
    </source>
</evidence>
<dbReference type="Gene3D" id="1.10.510.10">
    <property type="entry name" value="Transferase(Phosphotransferase) domain 1"/>
    <property type="match status" value="1"/>
</dbReference>
<dbReference type="FunFam" id="1.10.510.10:FF:000571">
    <property type="entry name" value="Maternal embryonic leucine zipper kinase"/>
    <property type="match status" value="1"/>
</dbReference>
<dbReference type="SUPFAM" id="SSF51569">
    <property type="entry name" value="Aldolase"/>
    <property type="match status" value="1"/>
</dbReference>
<evidence type="ECO:0000256" key="11">
    <source>
        <dbReference type="ARBA" id="ARBA00023270"/>
    </source>
</evidence>
<comment type="pathway">
    <text evidence="1 13">Carbohydrate degradation; glycolysis; D-glyceraldehyde 3-phosphate and glycerone phosphate from D-glucose: step 4/4.</text>
</comment>
<proteinExistence type="inferred from homology"/>
<keyword evidence="8" id="KW-0067">ATP-binding</keyword>
<dbReference type="PROSITE" id="PS50011">
    <property type="entry name" value="PROTEIN_KINASE_DOM"/>
    <property type="match status" value="1"/>
</dbReference>
<comment type="catalytic activity">
    <reaction evidence="12">
        <text>beta-D-fructose 1,6-bisphosphate = D-glyceraldehyde 3-phosphate + dihydroxyacetone phosphate</text>
        <dbReference type="Rhea" id="RHEA:14729"/>
        <dbReference type="ChEBI" id="CHEBI:32966"/>
        <dbReference type="ChEBI" id="CHEBI:57642"/>
        <dbReference type="ChEBI" id="CHEBI:59776"/>
        <dbReference type="EC" id="4.1.2.13"/>
    </reaction>
</comment>
<dbReference type="EMBL" id="CM014090">
    <property type="protein sequence ID" value="TKS80893.1"/>
    <property type="molecule type" value="Genomic_DNA"/>
</dbReference>
<name>A0A4U5UZW0_COLLU</name>
<dbReference type="InterPro" id="IPR045270">
    <property type="entry name" value="STKc_AGC"/>
</dbReference>
<evidence type="ECO:0000256" key="3">
    <source>
        <dbReference type="ARBA" id="ARBA00013068"/>
    </source>
</evidence>
<evidence type="ECO:0000256" key="2">
    <source>
        <dbReference type="ARBA" id="ARBA00010387"/>
    </source>
</evidence>
<dbReference type="GO" id="GO:0004332">
    <property type="term" value="F:fructose-bisphosphate aldolase activity"/>
    <property type="evidence" value="ECO:0007669"/>
    <property type="project" value="UniProtKB-EC"/>
</dbReference>
<gene>
    <name evidence="15" type="ORF">D9C73_014997</name>
</gene>
<dbReference type="Proteomes" id="UP000298787">
    <property type="component" value="Chromosome 13"/>
</dbReference>
<dbReference type="SUPFAM" id="SSF56112">
    <property type="entry name" value="Protein kinase-like (PK-like)"/>
    <property type="match status" value="1"/>
</dbReference>
<keyword evidence="6" id="KW-0547">Nucleotide-binding</keyword>
<accession>A0A4U5UZW0</accession>
<dbReference type="GO" id="GO:0006096">
    <property type="term" value="P:glycolytic process"/>
    <property type="evidence" value="ECO:0007669"/>
    <property type="project" value="UniProtKB-UniPathway"/>
</dbReference>
<dbReference type="STRING" id="240159.A0A4U5UZW0"/>
<dbReference type="GO" id="GO:0004674">
    <property type="term" value="F:protein serine/threonine kinase activity"/>
    <property type="evidence" value="ECO:0007669"/>
    <property type="project" value="UniProtKB-KW"/>
</dbReference>
<reference evidence="15 16" key="1">
    <citation type="submission" date="2019-01" db="EMBL/GenBank/DDBJ databases">
        <title>Genome Assembly of Collichthys lucidus.</title>
        <authorList>
            <person name="Cai M."/>
            <person name="Xiao S."/>
        </authorList>
    </citation>
    <scope>NUCLEOTIDE SEQUENCE [LARGE SCALE GENOMIC DNA]</scope>
    <source>
        <strain evidence="15">JT15FE1705JMU</strain>
        <tissue evidence="15">Muscle</tissue>
    </source>
</reference>
<evidence type="ECO:0000256" key="12">
    <source>
        <dbReference type="RuleBase" id="RU003994"/>
    </source>
</evidence>
<dbReference type="SMART" id="SM00220">
    <property type="entry name" value="S_TKc"/>
    <property type="match status" value="1"/>
</dbReference>
<keyword evidence="11" id="KW-0704">Schiff base</keyword>
<dbReference type="CDD" id="cd05123">
    <property type="entry name" value="STKc_AGC"/>
    <property type="match status" value="1"/>
</dbReference>
<evidence type="ECO:0000256" key="6">
    <source>
        <dbReference type="ARBA" id="ARBA00022741"/>
    </source>
</evidence>
<dbReference type="PROSITE" id="PS00158">
    <property type="entry name" value="ALDOLASE_CLASS_I"/>
    <property type="match status" value="1"/>
</dbReference>
<dbReference type="InterPro" id="IPR011009">
    <property type="entry name" value="Kinase-like_dom_sf"/>
</dbReference>
<dbReference type="InterPro" id="IPR013785">
    <property type="entry name" value="Aldolase_TIM"/>
</dbReference>
<dbReference type="Gene3D" id="3.30.200.20">
    <property type="entry name" value="Phosphorylase Kinase, domain 1"/>
    <property type="match status" value="1"/>
</dbReference>
<evidence type="ECO:0000259" key="14">
    <source>
        <dbReference type="PROSITE" id="PS50011"/>
    </source>
</evidence>
<evidence type="ECO:0000256" key="7">
    <source>
        <dbReference type="ARBA" id="ARBA00022777"/>
    </source>
</evidence>
<evidence type="ECO:0000256" key="10">
    <source>
        <dbReference type="ARBA" id="ARBA00023239"/>
    </source>
</evidence>
<keyword evidence="7" id="KW-0418">Kinase</keyword>
<evidence type="ECO:0000256" key="4">
    <source>
        <dbReference type="ARBA" id="ARBA00022527"/>
    </source>
</evidence>
<keyword evidence="10 12" id="KW-0456">Lyase</keyword>
<dbReference type="Pfam" id="PF00274">
    <property type="entry name" value="Glycolytic"/>
    <property type="match status" value="2"/>
</dbReference>
<dbReference type="GO" id="GO:0005524">
    <property type="term" value="F:ATP binding"/>
    <property type="evidence" value="ECO:0007669"/>
    <property type="project" value="UniProtKB-KW"/>
</dbReference>
<dbReference type="InterPro" id="IPR008271">
    <property type="entry name" value="Ser/Thr_kinase_AS"/>
</dbReference>
<evidence type="ECO:0000256" key="13">
    <source>
        <dbReference type="RuleBase" id="RU004257"/>
    </source>
</evidence>
<organism evidence="15 16">
    <name type="scientific">Collichthys lucidus</name>
    <name type="common">Big head croaker</name>
    <name type="synonym">Sciaena lucida</name>
    <dbReference type="NCBI Taxonomy" id="240159"/>
    <lineage>
        <taxon>Eukaryota</taxon>
        <taxon>Metazoa</taxon>
        <taxon>Chordata</taxon>
        <taxon>Craniata</taxon>
        <taxon>Vertebrata</taxon>
        <taxon>Euteleostomi</taxon>
        <taxon>Actinopterygii</taxon>
        <taxon>Neopterygii</taxon>
        <taxon>Teleostei</taxon>
        <taxon>Neoteleostei</taxon>
        <taxon>Acanthomorphata</taxon>
        <taxon>Eupercaria</taxon>
        <taxon>Sciaenidae</taxon>
        <taxon>Collichthys</taxon>
    </lineage>
</organism>
<evidence type="ECO:0000313" key="16">
    <source>
        <dbReference type="Proteomes" id="UP000298787"/>
    </source>
</evidence>
<dbReference type="InterPro" id="IPR029768">
    <property type="entry name" value="Aldolase_I_AS"/>
</dbReference>
<keyword evidence="16" id="KW-1185">Reference proteome</keyword>
<feature type="domain" description="Protein kinase" evidence="14">
    <location>
        <begin position="7"/>
        <end position="260"/>
    </location>
</feature>
<dbReference type="Gene3D" id="3.20.20.70">
    <property type="entry name" value="Aldolase class I"/>
    <property type="match status" value="2"/>
</dbReference>
<evidence type="ECO:0000256" key="8">
    <source>
        <dbReference type="ARBA" id="ARBA00022840"/>
    </source>
</evidence>
<evidence type="ECO:0000256" key="5">
    <source>
        <dbReference type="ARBA" id="ARBA00022679"/>
    </source>
</evidence>
<dbReference type="EC" id="4.1.2.13" evidence="3 12"/>
<sequence>MTVLLCSQILGFIAKGSYGPILKVRDVFKDKMFAVKVLAKSEILKHGVVEQSKEEVIIQRQLKHPFIHNLQDSWQTQRHLFIMCDYCSLGDLHTYWLLKGQFGEDEVRLFAAELGSALGFLHDLGIMHRDVKMENILLSDRGHLRLSDFGLSLRLKRGGRAFTICGTIQYMAPEVLGGGPYNHAADWWSLGVMLFSLVTGEFPVPAEPDHSTMLNKVKDFHYVLPKTCSSALILLLTELLCKNPANRLRNLECFKMQPFFRGSSFDSLILQKTPVDVILQLRAHPDWAAKARRGLSLDYFNSFDCDKILHSPTNPTELGSESLRMTHQTPTLSEAQKRELHESALRIVSPGKGILAADESVGSMAKRLAQVGVENTEENRRQYRQILFSADDRINGCIGGVIFFHETLYQHSDNGVPFVKMIRDRGIMVGIKHGIVPIIEPEILPDGDHDLKRSQYITEKVLAAVYKAMSDHHVYLEGTLLKPNMVTAGHSCSTKYSPEEVAMATLTCLTSHCGQSEEEASVHLNAINNCPLPKPWVLTFSFGRALQASALRAWRGHKENEKVATEQFIKRAEANSLACQGKYTGGDNYGDVGQRSYGSCYAY</sequence>
<keyword evidence="5" id="KW-0808">Transferase</keyword>
<keyword evidence="4" id="KW-0723">Serine/threonine-protein kinase</keyword>
<dbReference type="PROSITE" id="PS00108">
    <property type="entry name" value="PROTEIN_KINASE_ST"/>
    <property type="match status" value="1"/>
</dbReference>